<dbReference type="SUPFAM" id="SSF55166">
    <property type="entry name" value="Hedgehog/DD-peptidase"/>
    <property type="match status" value="1"/>
</dbReference>
<name>A0A7D5BGL8_9CAUD</name>
<keyword evidence="3" id="KW-1185">Reference proteome</keyword>
<proteinExistence type="predicted"/>
<reference evidence="2" key="1">
    <citation type="submission" date="2020-05" db="EMBL/GenBank/DDBJ databases">
        <title>Isolation and characterization of the novel bacteriophage AXL3 against Stenotrophomonas maltophilia.</title>
        <authorList>
            <person name="McCutcheon J.G."/>
            <person name="Lin A."/>
            <person name="Dennis J."/>
        </authorList>
    </citation>
    <scope>NUCLEOTIDE SEQUENCE [LARGE SCALE GENOMIC DNA]</scope>
</reference>
<evidence type="ECO:0000259" key="1">
    <source>
        <dbReference type="Pfam" id="PF13539"/>
    </source>
</evidence>
<dbReference type="Gene3D" id="3.30.1380.10">
    <property type="match status" value="1"/>
</dbReference>
<gene>
    <name evidence="2" type="ORF">AXL3_23</name>
</gene>
<evidence type="ECO:0000313" key="2">
    <source>
        <dbReference type="EMBL" id="QKW95597.1"/>
    </source>
</evidence>
<dbReference type="InterPro" id="IPR039561">
    <property type="entry name" value="Peptidase_M15C"/>
</dbReference>
<dbReference type="Pfam" id="PF13539">
    <property type="entry name" value="Peptidase_M15_4"/>
    <property type="match status" value="1"/>
</dbReference>
<protein>
    <submittedName>
        <fullName evidence="2">Endolysin</fullName>
    </submittedName>
</protein>
<feature type="domain" description="Peptidase M15C" evidence="1">
    <location>
        <begin position="79"/>
        <end position="147"/>
    </location>
</feature>
<evidence type="ECO:0000313" key="3">
    <source>
        <dbReference type="Proteomes" id="UP000509379"/>
    </source>
</evidence>
<dbReference type="InterPro" id="IPR009045">
    <property type="entry name" value="Zn_M74/Hedgehog-like"/>
</dbReference>
<dbReference type="EMBL" id="MT536174">
    <property type="protein sequence ID" value="QKW95597.1"/>
    <property type="molecule type" value="Genomic_DNA"/>
</dbReference>
<dbReference type="GO" id="GO:0008233">
    <property type="term" value="F:peptidase activity"/>
    <property type="evidence" value="ECO:0007669"/>
    <property type="project" value="InterPro"/>
</dbReference>
<dbReference type="Proteomes" id="UP000509379">
    <property type="component" value="Segment"/>
</dbReference>
<accession>A0A7D5BGL8</accession>
<dbReference type="CDD" id="cd14845">
    <property type="entry name" value="L-Ala-D-Glu_peptidase_like"/>
    <property type="match status" value="1"/>
</dbReference>
<organism evidence="2 3">
    <name type="scientific">Stenotrophomonas phage vB_SmaS-AXL_3</name>
    <dbReference type="NCBI Taxonomy" id="2740427"/>
    <lineage>
        <taxon>Viruses</taxon>
        <taxon>Duplodnaviria</taxon>
        <taxon>Heunggongvirae</taxon>
        <taxon>Uroviricota</taxon>
        <taxon>Caudoviricetes</taxon>
        <taxon>Axeltriavirus</taxon>
        <taxon>Axeltriavirus AXL3</taxon>
    </lineage>
</organism>
<sequence>MTFKFSKASRDRLATVDPKLQAVAQRALELSCIDFVVVQGNRTLDEQKRLYGKGRTAAQCTAKGVPASYAKPNEAKVTWTLNSNHIGGRAIDVAPYVDGGIQWDDSGKRGLWPKIAAAFKQAASEQGVKITWGGDWQGTVDRPHFELAR</sequence>